<evidence type="ECO:0000256" key="10">
    <source>
        <dbReference type="ARBA" id="ARBA00042775"/>
    </source>
</evidence>
<dbReference type="Pfam" id="PF13623">
    <property type="entry name" value="SurA_N_2"/>
    <property type="match status" value="1"/>
</dbReference>
<dbReference type="Gene3D" id="3.10.50.40">
    <property type="match status" value="1"/>
</dbReference>
<comment type="subcellular location">
    <subcellularLocation>
        <location evidence="1">Cell inner membrane</location>
        <topology evidence="1">Single-pass type II membrane protein</topology>
        <orientation evidence="1">Periplasmic side</orientation>
    </subcellularLocation>
</comment>
<comment type="similarity">
    <text evidence="8">Belongs to the PpiD chaperone family.</text>
</comment>
<feature type="transmembrane region" description="Helical" evidence="13">
    <location>
        <begin position="12"/>
        <end position="31"/>
    </location>
</feature>
<evidence type="ECO:0000256" key="4">
    <source>
        <dbReference type="ARBA" id="ARBA00022692"/>
    </source>
</evidence>
<dbReference type="SUPFAM" id="SSF54534">
    <property type="entry name" value="FKBP-like"/>
    <property type="match status" value="1"/>
</dbReference>
<evidence type="ECO:0000256" key="7">
    <source>
        <dbReference type="ARBA" id="ARBA00023186"/>
    </source>
</evidence>
<gene>
    <name evidence="15" type="ORF">SAMN04488513_101975</name>
</gene>
<dbReference type="InterPro" id="IPR046357">
    <property type="entry name" value="PPIase_dom_sf"/>
</dbReference>
<accession>A0A1M6D485</accession>
<dbReference type="Proteomes" id="UP000184543">
    <property type="component" value="Unassembled WGS sequence"/>
</dbReference>
<keyword evidence="7" id="KW-0143">Chaperone</keyword>
<dbReference type="PANTHER" id="PTHR47529">
    <property type="entry name" value="PEPTIDYL-PROLYL CIS-TRANS ISOMERASE D"/>
    <property type="match status" value="1"/>
</dbReference>
<evidence type="ECO:0000256" key="11">
    <source>
        <dbReference type="PROSITE-ProRule" id="PRU00278"/>
    </source>
</evidence>
<organism evidence="15 16">
    <name type="scientific">Pseudozobellia thermophila</name>
    <dbReference type="NCBI Taxonomy" id="192903"/>
    <lineage>
        <taxon>Bacteria</taxon>
        <taxon>Pseudomonadati</taxon>
        <taxon>Bacteroidota</taxon>
        <taxon>Flavobacteriia</taxon>
        <taxon>Flavobacteriales</taxon>
        <taxon>Flavobacteriaceae</taxon>
        <taxon>Pseudozobellia</taxon>
    </lineage>
</organism>
<evidence type="ECO:0000256" key="3">
    <source>
        <dbReference type="ARBA" id="ARBA00022519"/>
    </source>
</evidence>
<protein>
    <recommendedName>
        <fullName evidence="9">Periplasmic chaperone PpiD</fullName>
    </recommendedName>
    <alternativeName>
        <fullName evidence="10">Periplasmic folding chaperone</fullName>
    </alternativeName>
</protein>
<dbReference type="AlphaFoldDB" id="A0A1M6D485"/>
<keyword evidence="3" id="KW-0997">Cell inner membrane</keyword>
<evidence type="ECO:0000256" key="9">
    <source>
        <dbReference type="ARBA" id="ARBA00040743"/>
    </source>
</evidence>
<dbReference type="PROSITE" id="PS50198">
    <property type="entry name" value="PPIC_PPIASE_2"/>
    <property type="match status" value="1"/>
</dbReference>
<evidence type="ECO:0000256" key="13">
    <source>
        <dbReference type="SAM" id="Phobius"/>
    </source>
</evidence>
<evidence type="ECO:0000256" key="5">
    <source>
        <dbReference type="ARBA" id="ARBA00022989"/>
    </source>
</evidence>
<dbReference type="PANTHER" id="PTHR47529:SF1">
    <property type="entry name" value="PERIPLASMIC CHAPERONE PPID"/>
    <property type="match status" value="1"/>
</dbReference>
<evidence type="ECO:0000256" key="12">
    <source>
        <dbReference type="SAM" id="Coils"/>
    </source>
</evidence>
<evidence type="ECO:0000256" key="6">
    <source>
        <dbReference type="ARBA" id="ARBA00023136"/>
    </source>
</evidence>
<keyword evidence="5 13" id="KW-1133">Transmembrane helix</keyword>
<proteinExistence type="inferred from homology"/>
<dbReference type="Pfam" id="PF13616">
    <property type="entry name" value="Rotamase_3"/>
    <property type="match status" value="1"/>
</dbReference>
<evidence type="ECO:0000313" key="16">
    <source>
        <dbReference type="Proteomes" id="UP000184543"/>
    </source>
</evidence>
<keyword evidence="4 13" id="KW-0812">Transmembrane</keyword>
<dbReference type="GO" id="GO:0003755">
    <property type="term" value="F:peptidyl-prolyl cis-trans isomerase activity"/>
    <property type="evidence" value="ECO:0007669"/>
    <property type="project" value="UniProtKB-KW"/>
</dbReference>
<dbReference type="EMBL" id="FQYU01000001">
    <property type="protein sequence ID" value="SHI68019.1"/>
    <property type="molecule type" value="Genomic_DNA"/>
</dbReference>
<evidence type="ECO:0000259" key="14">
    <source>
        <dbReference type="PROSITE" id="PS50198"/>
    </source>
</evidence>
<feature type="domain" description="PpiC" evidence="14">
    <location>
        <begin position="348"/>
        <end position="454"/>
    </location>
</feature>
<name>A0A1M6D485_9FLAO</name>
<dbReference type="InterPro" id="IPR027304">
    <property type="entry name" value="Trigger_fact/SurA_dom_sf"/>
</dbReference>
<reference evidence="16" key="1">
    <citation type="submission" date="2016-11" db="EMBL/GenBank/DDBJ databases">
        <authorList>
            <person name="Varghese N."/>
            <person name="Submissions S."/>
        </authorList>
    </citation>
    <scope>NUCLEOTIDE SEQUENCE [LARGE SCALE GENOMIC DNA]</scope>
    <source>
        <strain evidence="16">DSM 19858</strain>
    </source>
</reference>
<dbReference type="InterPro" id="IPR052029">
    <property type="entry name" value="PpiD_chaperone"/>
</dbReference>
<dbReference type="OrthoDB" id="9812372at2"/>
<evidence type="ECO:0000256" key="1">
    <source>
        <dbReference type="ARBA" id="ARBA00004382"/>
    </source>
</evidence>
<dbReference type="STRING" id="192903.SAMN04488513_101975"/>
<dbReference type="RefSeq" id="WP_072989332.1">
    <property type="nucleotide sequence ID" value="NZ_FQYU01000001.1"/>
</dbReference>
<sequence length="706" mass="78595">MAILENIRKRTTVLILIIGLALFAFVISGVFTNSNMSGGKVGSSIAEVNGDEISIDDFRQKVDLASRRSGPTASTMQTVNQVYEQEVRNLILGQQLEDLGIDIEQDQILNYIATIPGYSQSPQFQDENGVFDQNKFREFIAELKINNPAQYELWLQDEKAIIENARQQAYFNLVKAGVGATLKEGEFDYKLANDKIDIKYVRIPFSSIPDSTISVSKSEIQAYINEHKDDFKQEAARDIQFVYFNEKPSAADEKAVEDEILKLLDDTVEYNAQTDRNDTIKGFRNTTDMLAFLDRYSDIKFDTIYRPKSQLPVRFADTLMSLKVGEIYGPYRDGDYFKVSKMMDRKVNGSVKASHILISYKDAQGAGADVTRSKEEAEAEAKRLLREARKKDAKFVELARDNSDGPSAPNGGDLGYFQEGMMVPTFNDFAFGNSVGTIGMVETDFGFHVVKIDDKQDIVQIATLAREIEPSEETINTLFTDATKFEMESISSDKAFPDLAKESGYVVRPVNQIKSTDENLPGLSAQRSIVQWAFNEETSVGDIKRFDLPSGYAVVQLTKVYEEGTMSVEDASPTVLPIIRKERKAAQIIANNKGKSLEELAKDNNVNVSTATALNVKSPTIPGAGSEPTVVGTAFALNEGDTSELIEGNTGVFKLTVTKKTEGPKLDNYSTYANALRNTRQARVNTQVYQALEEASEIEDNRAMFY</sequence>
<keyword evidence="6 13" id="KW-0472">Membrane</keyword>
<keyword evidence="2" id="KW-1003">Cell membrane</keyword>
<evidence type="ECO:0000256" key="2">
    <source>
        <dbReference type="ARBA" id="ARBA00022475"/>
    </source>
</evidence>
<evidence type="ECO:0000313" key="15">
    <source>
        <dbReference type="EMBL" id="SHI68019.1"/>
    </source>
</evidence>
<keyword evidence="11" id="KW-0697">Rotamase</keyword>
<dbReference type="Pfam" id="PF13145">
    <property type="entry name" value="Rotamase_2"/>
    <property type="match status" value="1"/>
</dbReference>
<dbReference type="GO" id="GO:0005886">
    <property type="term" value="C:plasma membrane"/>
    <property type="evidence" value="ECO:0007669"/>
    <property type="project" value="UniProtKB-SubCell"/>
</dbReference>
<evidence type="ECO:0000256" key="8">
    <source>
        <dbReference type="ARBA" id="ARBA00038408"/>
    </source>
</evidence>
<dbReference type="SUPFAM" id="SSF109998">
    <property type="entry name" value="Triger factor/SurA peptide-binding domain-like"/>
    <property type="match status" value="1"/>
</dbReference>
<keyword evidence="12" id="KW-0175">Coiled coil</keyword>
<keyword evidence="11 15" id="KW-0413">Isomerase</keyword>
<keyword evidence="16" id="KW-1185">Reference proteome</keyword>
<feature type="coiled-coil region" evidence="12">
    <location>
        <begin position="367"/>
        <end position="394"/>
    </location>
</feature>
<dbReference type="InterPro" id="IPR000297">
    <property type="entry name" value="PPIase_PpiC"/>
</dbReference>